<organism evidence="1 2">
    <name type="scientific">Caenimonas sedimenti</name>
    <dbReference type="NCBI Taxonomy" id="2596921"/>
    <lineage>
        <taxon>Bacteria</taxon>
        <taxon>Pseudomonadati</taxon>
        <taxon>Pseudomonadota</taxon>
        <taxon>Betaproteobacteria</taxon>
        <taxon>Burkholderiales</taxon>
        <taxon>Comamonadaceae</taxon>
        <taxon>Caenimonas</taxon>
    </lineage>
</organism>
<dbReference type="RefSeq" id="WP_145892325.1">
    <property type="nucleotide sequence ID" value="NZ_VOBQ01000004.1"/>
</dbReference>
<keyword evidence="2" id="KW-1185">Reference proteome</keyword>
<evidence type="ECO:0000313" key="2">
    <source>
        <dbReference type="Proteomes" id="UP000318199"/>
    </source>
</evidence>
<protein>
    <recommendedName>
        <fullName evidence="3">Lipid A biosynthesis acyltransferase</fullName>
    </recommendedName>
</protein>
<sequence length="293" mass="32900">MSARLRAELRDLFEVVLLPALAALLPWRVGFRVLRRVAAHTWFYGEPNRRALSEAQRLGWVGDPAGWLLRRNLTSAVDHTDHYLARTRSDAWMARHLDVEGAWPPPGQASFLLTFHWGAGMWGLRHAGASGLQVNALVAPVNGEHFRGRAILHRYIVARTRSVALALRRPFIDVSAGFREVLRALGRSEPVLAVIDVPPDQVSTSVPVRILDLPARLPTALLRLAVERGIPVYLYTTGFRLDSGRRFLRIRPLGVPTEVAALANAIAGELDALIREDPPSWHFWSEAERYFRE</sequence>
<dbReference type="OrthoDB" id="5760471at2"/>
<dbReference type="Proteomes" id="UP000318199">
    <property type="component" value="Unassembled WGS sequence"/>
</dbReference>
<name>A0A562ZV90_9BURK</name>
<evidence type="ECO:0008006" key="3">
    <source>
        <dbReference type="Google" id="ProtNLM"/>
    </source>
</evidence>
<gene>
    <name evidence="1" type="ORF">FN976_07320</name>
</gene>
<evidence type="ECO:0000313" key="1">
    <source>
        <dbReference type="EMBL" id="TWO72500.1"/>
    </source>
</evidence>
<dbReference type="EMBL" id="VOBQ01000004">
    <property type="protein sequence ID" value="TWO72500.1"/>
    <property type="molecule type" value="Genomic_DNA"/>
</dbReference>
<reference evidence="1 2" key="1">
    <citation type="submission" date="2019-07" db="EMBL/GenBank/DDBJ databases">
        <title>Caenimonas sedimenti sp. nov., isolated from activated sludge.</title>
        <authorList>
            <person name="Xu J."/>
        </authorList>
    </citation>
    <scope>NUCLEOTIDE SEQUENCE [LARGE SCALE GENOMIC DNA]</scope>
    <source>
        <strain evidence="1 2">HX-9-20</strain>
    </source>
</reference>
<accession>A0A562ZV90</accession>
<dbReference type="AlphaFoldDB" id="A0A562ZV90"/>
<proteinExistence type="predicted"/>
<comment type="caution">
    <text evidence="1">The sequence shown here is derived from an EMBL/GenBank/DDBJ whole genome shotgun (WGS) entry which is preliminary data.</text>
</comment>